<keyword evidence="1" id="KW-1133">Transmembrane helix</keyword>
<comment type="caution">
    <text evidence="2">The sequence shown here is derived from an EMBL/GenBank/DDBJ whole genome shotgun (WGS) entry which is preliminary data.</text>
</comment>
<dbReference type="EMBL" id="MGHY01000030">
    <property type="protein sequence ID" value="OGM78711.1"/>
    <property type="molecule type" value="Genomic_DNA"/>
</dbReference>
<keyword evidence="1" id="KW-0472">Membrane</keyword>
<evidence type="ECO:0000313" key="3">
    <source>
        <dbReference type="Proteomes" id="UP000178999"/>
    </source>
</evidence>
<dbReference type="Proteomes" id="UP000178999">
    <property type="component" value="Unassembled WGS sequence"/>
</dbReference>
<feature type="transmembrane region" description="Helical" evidence="1">
    <location>
        <begin position="31"/>
        <end position="51"/>
    </location>
</feature>
<sequence>MTRGWGFEIVNESMSARNQFFLHKKLSIKNLINICLILFLILGVFVISYYVKNNKKILKSKAEQIQYCSASKYCAGGNLWNYSGNFSVGTEGCGSDRHWYRCQSDGSWFDFSYSVAKEYLNSDFINDRSDCNSLGPNLKHICINSWNIVKEKAPDNRDLIRCDNDTMSLNQYNDKRCIPISPSSPPIPPVEEPDSIYLCSGSCLYSGDSGQTNPQNCGAWGKDTAEGSCNPGGFCCKDRSVVRPPEPSCTLNVSGADKTVLYRKGDKGMLSVGVSPKNGSVQFVKFSIVKPSLSKVLTLTSKKILEFKDASAPYGVEINADNFGSAELLVTASVSGPGGYGSCKYTSPRITVK</sequence>
<proteinExistence type="predicted"/>
<reference evidence="2 3" key="1">
    <citation type="journal article" date="2016" name="Nat. Commun.">
        <title>Thousands of microbial genomes shed light on interconnected biogeochemical processes in an aquifer system.</title>
        <authorList>
            <person name="Anantharaman K."/>
            <person name="Brown C.T."/>
            <person name="Hug L.A."/>
            <person name="Sharon I."/>
            <person name="Castelle C.J."/>
            <person name="Probst A.J."/>
            <person name="Thomas B.C."/>
            <person name="Singh A."/>
            <person name="Wilkins M.J."/>
            <person name="Karaoz U."/>
            <person name="Brodie E.L."/>
            <person name="Williams K.H."/>
            <person name="Hubbard S.S."/>
            <person name="Banfield J.F."/>
        </authorList>
    </citation>
    <scope>NUCLEOTIDE SEQUENCE [LARGE SCALE GENOMIC DNA]</scope>
</reference>
<gene>
    <name evidence="2" type="ORF">A2382_04050</name>
</gene>
<keyword evidence="1" id="KW-0812">Transmembrane</keyword>
<name>A0A1F8CR24_9BACT</name>
<dbReference type="AlphaFoldDB" id="A0A1F8CR24"/>
<organism evidence="2 3">
    <name type="scientific">Candidatus Woesebacteria bacterium RIFOXYB1_FULL_38_16</name>
    <dbReference type="NCBI Taxonomy" id="1802538"/>
    <lineage>
        <taxon>Bacteria</taxon>
        <taxon>Candidatus Woeseibacteriota</taxon>
    </lineage>
</organism>
<accession>A0A1F8CR24</accession>
<evidence type="ECO:0000256" key="1">
    <source>
        <dbReference type="SAM" id="Phobius"/>
    </source>
</evidence>
<protein>
    <submittedName>
        <fullName evidence="2">Uncharacterized protein</fullName>
    </submittedName>
</protein>
<evidence type="ECO:0000313" key="2">
    <source>
        <dbReference type="EMBL" id="OGM78711.1"/>
    </source>
</evidence>